<dbReference type="SUPFAM" id="SSF159283">
    <property type="entry name" value="Guanosine diphospho-D-mannose pyrophosphorylase/mannose-6-phosphate isomerase linker domain"/>
    <property type="match status" value="1"/>
</dbReference>
<dbReference type="OrthoDB" id="9806359at2"/>
<reference evidence="2" key="1">
    <citation type="submission" date="2016-05" db="EMBL/GenBank/DDBJ databases">
        <title>Paenibacillus oryzae. sp. nov., isolated from the rice root.</title>
        <authorList>
            <person name="Zhang J."/>
            <person name="Zhang X."/>
        </authorList>
    </citation>
    <scope>NUCLEOTIDE SEQUENCE [LARGE SCALE GENOMIC DNA]</scope>
    <source>
        <strain evidence="2">KCTC13222</strain>
    </source>
</reference>
<keyword evidence="2" id="KW-1185">Reference proteome</keyword>
<evidence type="ECO:0000313" key="2">
    <source>
        <dbReference type="Proteomes" id="UP000093309"/>
    </source>
</evidence>
<name>A0A1C1A1H5_9BACL</name>
<gene>
    <name evidence="1" type="ORF">A8709_26510</name>
</gene>
<evidence type="ECO:0000313" key="1">
    <source>
        <dbReference type="EMBL" id="OCT14373.1"/>
    </source>
</evidence>
<proteinExistence type="predicted"/>
<organism evidence="1 2">
    <name type="scientific">Paenibacillus pectinilyticus</name>
    <dbReference type="NCBI Taxonomy" id="512399"/>
    <lineage>
        <taxon>Bacteria</taxon>
        <taxon>Bacillati</taxon>
        <taxon>Bacillota</taxon>
        <taxon>Bacilli</taxon>
        <taxon>Bacillales</taxon>
        <taxon>Paenibacillaceae</taxon>
        <taxon>Paenibacillus</taxon>
    </lineage>
</organism>
<dbReference type="EMBL" id="LYPC01000020">
    <property type="protein sequence ID" value="OCT14373.1"/>
    <property type="molecule type" value="Genomic_DNA"/>
</dbReference>
<dbReference type="RefSeq" id="WP_065853225.1">
    <property type="nucleotide sequence ID" value="NZ_LYPC01000020.1"/>
</dbReference>
<comment type="caution">
    <text evidence="1">The sequence shown here is derived from an EMBL/GenBank/DDBJ whole genome shotgun (WGS) entry which is preliminary data.</text>
</comment>
<protein>
    <submittedName>
        <fullName evidence="1">Uncharacterized protein</fullName>
    </submittedName>
</protein>
<dbReference type="AlphaFoldDB" id="A0A1C1A1H5"/>
<dbReference type="Proteomes" id="UP000093309">
    <property type="component" value="Unassembled WGS sequence"/>
</dbReference>
<sequence>MNNIPNIIVAACSDGILIAHKDKTNQIKEILGQLSQSPMLGSYQVGIKHRIKAVTNLELKEVLLGDELVLEEITRFTINW</sequence>
<accession>A0A1C1A1H5</accession>